<dbReference type="PANTHER" id="PTHR28629">
    <property type="entry name" value="TRIOKINASE/FMN CYCLASE"/>
    <property type="match status" value="1"/>
</dbReference>
<gene>
    <name evidence="2" type="ORF">SAMN05518683_104170</name>
</gene>
<dbReference type="FunFam" id="3.40.50.10440:FF:000001">
    <property type="entry name" value="Dihydroxyacetone kinase, DhaK subunit"/>
    <property type="match status" value="1"/>
</dbReference>
<evidence type="ECO:0000313" key="3">
    <source>
        <dbReference type="Proteomes" id="UP000198892"/>
    </source>
</evidence>
<dbReference type="Proteomes" id="UP000198892">
    <property type="component" value="Unassembled WGS sequence"/>
</dbReference>
<dbReference type="GO" id="GO:0005829">
    <property type="term" value="C:cytosol"/>
    <property type="evidence" value="ECO:0007669"/>
    <property type="project" value="TreeGrafter"/>
</dbReference>
<keyword evidence="2" id="KW-0418">Kinase</keyword>
<proteinExistence type="predicted"/>
<keyword evidence="3" id="KW-1185">Reference proteome</keyword>
<dbReference type="Pfam" id="PF02733">
    <property type="entry name" value="Dak1"/>
    <property type="match status" value="1"/>
</dbReference>
<dbReference type="OrthoDB" id="9806345at2"/>
<dbReference type="InterPro" id="IPR004006">
    <property type="entry name" value="DhaK_dom"/>
</dbReference>
<evidence type="ECO:0000313" key="2">
    <source>
        <dbReference type="EMBL" id="SFP35085.1"/>
    </source>
</evidence>
<dbReference type="AlphaFoldDB" id="A0A1I5PM24"/>
<dbReference type="GO" id="GO:0019563">
    <property type="term" value="P:glycerol catabolic process"/>
    <property type="evidence" value="ECO:0007669"/>
    <property type="project" value="TreeGrafter"/>
</dbReference>
<dbReference type="RefSeq" id="WP_093335805.1">
    <property type="nucleotide sequence ID" value="NZ_FOXD01000004.1"/>
</dbReference>
<dbReference type="EMBL" id="FOXD01000004">
    <property type="protein sequence ID" value="SFP35085.1"/>
    <property type="molecule type" value="Genomic_DNA"/>
</dbReference>
<sequence>MKKLINDPDSVVEEMISGYLKAHSSIVNGLDANPRSIIKTNAGSKDKVSVIIGGGSGHEPAFMGYVGAGMADGAAVGNIFSSPPPDPVVEAAKASHTGSGVLLIYGNYQGDVMNFGMAVDILEMDEDIEAREVVVKDDIASASKEEAEKRRGIAGEFFVTKTAGAAAEQGYSFDDVQRLTEKANRNVASMGVGLSPCSLPQTGKPSFVLADDEMEIGLGHHGEPGVERDKLTTSQHVTERILNDIIIDMGLKQKEEVSVLINGLGSTTRMELYIMYDKVESLLKEKGITIYKSYVGDYSTSMEMGGCSISLLRMDDELKPLIDAPAKCPMYTQS</sequence>
<dbReference type="STRING" id="1884432.SAMN05518683_104170"/>
<dbReference type="SUPFAM" id="SSF82549">
    <property type="entry name" value="DAK1/DegV-like"/>
    <property type="match status" value="1"/>
</dbReference>
<keyword evidence="2" id="KW-0808">Transferase</keyword>
<organism evidence="2 3">
    <name type="scientific">Salibacterium halotolerans</name>
    <dbReference type="NCBI Taxonomy" id="1884432"/>
    <lineage>
        <taxon>Bacteria</taxon>
        <taxon>Bacillati</taxon>
        <taxon>Bacillota</taxon>
        <taxon>Bacilli</taxon>
        <taxon>Bacillales</taxon>
        <taxon>Bacillaceae</taxon>
    </lineage>
</organism>
<accession>A0A1I5PM24</accession>
<evidence type="ECO:0000259" key="1">
    <source>
        <dbReference type="PROSITE" id="PS51481"/>
    </source>
</evidence>
<dbReference type="GO" id="GO:0004371">
    <property type="term" value="F:glycerone kinase activity"/>
    <property type="evidence" value="ECO:0007669"/>
    <property type="project" value="InterPro"/>
</dbReference>
<name>A0A1I5PM24_9BACI</name>
<dbReference type="InterPro" id="IPR050861">
    <property type="entry name" value="Dihydroxyacetone_Kinase"/>
</dbReference>
<reference evidence="3" key="1">
    <citation type="submission" date="2016-10" db="EMBL/GenBank/DDBJ databases">
        <authorList>
            <person name="Varghese N."/>
            <person name="Submissions S."/>
        </authorList>
    </citation>
    <scope>NUCLEOTIDE SEQUENCE [LARGE SCALE GENOMIC DNA]</scope>
    <source>
        <strain evidence="3">S7</strain>
    </source>
</reference>
<dbReference type="PANTHER" id="PTHR28629:SF4">
    <property type="entry name" value="TRIOKINASE_FMN CYCLASE"/>
    <property type="match status" value="1"/>
</dbReference>
<protein>
    <submittedName>
        <fullName evidence="2">Dihydroxyacetone kinase, N-terminal domain</fullName>
    </submittedName>
</protein>
<feature type="domain" description="DhaK" evidence="1">
    <location>
        <begin position="7"/>
        <end position="331"/>
    </location>
</feature>
<dbReference type="Gene3D" id="3.40.50.10440">
    <property type="entry name" value="Dihydroxyacetone kinase, domain 1"/>
    <property type="match status" value="1"/>
</dbReference>
<dbReference type="PROSITE" id="PS51481">
    <property type="entry name" value="DHAK"/>
    <property type="match status" value="1"/>
</dbReference>
<dbReference type="Gene3D" id="3.30.1180.20">
    <property type="entry name" value="Dihydroxyacetone kinase, domain 2"/>
    <property type="match status" value="1"/>
</dbReference>